<protein>
    <submittedName>
        <fullName evidence="2">Uncharacterized protein</fullName>
    </submittedName>
</protein>
<keyword evidence="1" id="KW-0812">Transmembrane</keyword>
<dbReference type="Proteomes" id="UP000318878">
    <property type="component" value="Unassembled WGS sequence"/>
</dbReference>
<evidence type="ECO:0000313" key="3">
    <source>
        <dbReference type="Proteomes" id="UP000318878"/>
    </source>
</evidence>
<name>A0A5C5VKV3_9BACT</name>
<gene>
    <name evidence="2" type="ORF">Enr8_00340</name>
</gene>
<keyword evidence="1" id="KW-0472">Membrane</keyword>
<accession>A0A5C5VKV3</accession>
<keyword evidence="1" id="KW-1133">Transmembrane helix</keyword>
<dbReference type="RefSeq" id="WP_146428607.1">
    <property type="nucleotide sequence ID" value="NZ_SJPF01000001.1"/>
</dbReference>
<feature type="transmembrane region" description="Helical" evidence="1">
    <location>
        <begin position="36"/>
        <end position="57"/>
    </location>
</feature>
<reference evidence="2 3" key="1">
    <citation type="submission" date="2019-02" db="EMBL/GenBank/DDBJ databases">
        <title>Deep-cultivation of Planctomycetes and their phenomic and genomic characterization uncovers novel biology.</title>
        <authorList>
            <person name="Wiegand S."/>
            <person name="Jogler M."/>
            <person name="Boedeker C."/>
            <person name="Pinto D."/>
            <person name="Vollmers J."/>
            <person name="Rivas-Marin E."/>
            <person name="Kohn T."/>
            <person name="Peeters S.H."/>
            <person name="Heuer A."/>
            <person name="Rast P."/>
            <person name="Oberbeckmann S."/>
            <person name="Bunk B."/>
            <person name="Jeske O."/>
            <person name="Meyerdierks A."/>
            <person name="Storesund J.E."/>
            <person name="Kallscheuer N."/>
            <person name="Luecker S."/>
            <person name="Lage O.M."/>
            <person name="Pohl T."/>
            <person name="Merkel B.J."/>
            <person name="Hornburger P."/>
            <person name="Mueller R.-W."/>
            <person name="Bruemmer F."/>
            <person name="Labrenz M."/>
            <person name="Spormann A.M."/>
            <person name="Op Den Camp H."/>
            <person name="Overmann J."/>
            <person name="Amann R."/>
            <person name="Jetten M.S.M."/>
            <person name="Mascher T."/>
            <person name="Medema M.H."/>
            <person name="Devos D.P."/>
            <person name="Kaster A.-K."/>
            <person name="Ovreas L."/>
            <person name="Rohde M."/>
            <person name="Galperin M.Y."/>
            <person name="Jogler C."/>
        </authorList>
    </citation>
    <scope>NUCLEOTIDE SEQUENCE [LARGE SCALE GENOMIC DNA]</scope>
    <source>
        <strain evidence="2 3">Enr8</strain>
    </source>
</reference>
<proteinExistence type="predicted"/>
<keyword evidence="3" id="KW-1185">Reference proteome</keyword>
<dbReference type="AlphaFoldDB" id="A0A5C5VKV3"/>
<dbReference type="OrthoDB" id="290105at2"/>
<evidence type="ECO:0000256" key="1">
    <source>
        <dbReference type="SAM" id="Phobius"/>
    </source>
</evidence>
<dbReference type="EMBL" id="SJPF01000001">
    <property type="protein sequence ID" value="TWT38342.1"/>
    <property type="molecule type" value="Genomic_DNA"/>
</dbReference>
<organism evidence="2 3">
    <name type="scientific">Blastopirellula retiformator</name>
    <dbReference type="NCBI Taxonomy" id="2527970"/>
    <lineage>
        <taxon>Bacteria</taxon>
        <taxon>Pseudomonadati</taxon>
        <taxon>Planctomycetota</taxon>
        <taxon>Planctomycetia</taxon>
        <taxon>Pirellulales</taxon>
        <taxon>Pirellulaceae</taxon>
        <taxon>Blastopirellula</taxon>
    </lineage>
</organism>
<comment type="caution">
    <text evidence="2">The sequence shown here is derived from an EMBL/GenBank/DDBJ whole genome shotgun (WGS) entry which is preliminary data.</text>
</comment>
<sequence length="97" mass="10647">MNSIPPPSTPGSTLRYLYNLFTDLFFGPNFRFKDNLLQGIIVAAFFAMGASYGLLIAEDKYQGFLIGSLIGIVSGALGSGFSLMIFRGLRHLRGRHD</sequence>
<feature type="transmembrane region" description="Helical" evidence="1">
    <location>
        <begin position="63"/>
        <end position="86"/>
    </location>
</feature>
<evidence type="ECO:0000313" key="2">
    <source>
        <dbReference type="EMBL" id="TWT38342.1"/>
    </source>
</evidence>